<evidence type="ECO:0000256" key="3">
    <source>
        <dbReference type="ARBA" id="ARBA00023004"/>
    </source>
</evidence>
<keyword evidence="2" id="KW-0479">Metal-binding</keyword>
<dbReference type="InterPro" id="IPR016131">
    <property type="entry name" value="Haemerythrin_Fe_BS"/>
</dbReference>
<dbReference type="GO" id="GO:0046872">
    <property type="term" value="F:metal ion binding"/>
    <property type="evidence" value="ECO:0007669"/>
    <property type="project" value="UniProtKB-KW"/>
</dbReference>
<dbReference type="PANTHER" id="PTHR37164">
    <property type="entry name" value="BACTERIOHEMERYTHRIN"/>
    <property type="match status" value="1"/>
</dbReference>
<evidence type="ECO:0000313" key="5">
    <source>
        <dbReference type="EMBL" id="OFW31787.1"/>
    </source>
</evidence>
<evidence type="ECO:0000313" key="6">
    <source>
        <dbReference type="Proteomes" id="UP000178086"/>
    </source>
</evidence>
<feature type="domain" description="Hemerythrin-like" evidence="4">
    <location>
        <begin position="19"/>
        <end position="129"/>
    </location>
</feature>
<evidence type="ECO:0000259" key="4">
    <source>
        <dbReference type="Pfam" id="PF01814"/>
    </source>
</evidence>
<proteinExistence type="inferred from homology"/>
<dbReference type="CDD" id="cd12107">
    <property type="entry name" value="Hemerythrin"/>
    <property type="match status" value="1"/>
</dbReference>
<dbReference type="EMBL" id="MELI01000112">
    <property type="protein sequence ID" value="OFW31787.1"/>
    <property type="molecule type" value="Genomic_DNA"/>
</dbReference>
<dbReference type="Pfam" id="PF01814">
    <property type="entry name" value="Hemerythrin"/>
    <property type="match status" value="1"/>
</dbReference>
<organism evidence="5 6">
    <name type="scientific">Candidatus Aquicultor primus</name>
    <dbReference type="NCBI Taxonomy" id="1797195"/>
    <lineage>
        <taxon>Bacteria</taxon>
        <taxon>Bacillati</taxon>
        <taxon>Actinomycetota</taxon>
        <taxon>Candidatus Aquicultoria</taxon>
        <taxon>Candidatus Aquicultorales</taxon>
        <taxon>Candidatus Aquicultoraceae</taxon>
        <taxon>Candidatus Aquicultor</taxon>
    </lineage>
</organism>
<dbReference type="SUPFAM" id="SSF47188">
    <property type="entry name" value="Hemerythrin-like"/>
    <property type="match status" value="1"/>
</dbReference>
<dbReference type="Gene3D" id="1.20.120.50">
    <property type="entry name" value="Hemerythrin-like"/>
    <property type="match status" value="1"/>
</dbReference>
<name>A0A1F2UFG4_9ACTN</name>
<comment type="caution">
    <text evidence="5">The sequence shown here is derived from an EMBL/GenBank/DDBJ whole genome shotgun (WGS) entry which is preliminary data.</text>
</comment>
<dbReference type="InterPro" id="IPR012312">
    <property type="entry name" value="Hemerythrin-like"/>
</dbReference>
<dbReference type="InterPro" id="IPR012827">
    <property type="entry name" value="Hemerythrin_metal-bd"/>
</dbReference>
<dbReference type="PROSITE" id="PS00550">
    <property type="entry name" value="HEMERYTHRINS"/>
    <property type="match status" value="1"/>
</dbReference>
<comment type="similarity">
    <text evidence="1">Belongs to the hemerythrin family.</text>
</comment>
<dbReference type="AlphaFoldDB" id="A0A1F2UFG4"/>
<dbReference type="InterPro" id="IPR035938">
    <property type="entry name" value="Hemerythrin-like_sf"/>
</dbReference>
<dbReference type="Proteomes" id="UP000178086">
    <property type="component" value="Unassembled WGS sequence"/>
</dbReference>
<protein>
    <recommendedName>
        <fullName evidence="4">Hemerythrin-like domain-containing protein</fullName>
    </recommendedName>
</protein>
<gene>
    <name evidence="5" type="ORF">A2074_08430</name>
</gene>
<dbReference type="InterPro" id="IPR050669">
    <property type="entry name" value="Hemerythrin"/>
</dbReference>
<dbReference type="NCBIfam" id="NF033749">
    <property type="entry name" value="bact_hemeryth"/>
    <property type="match status" value="1"/>
</dbReference>
<reference evidence="5 6" key="1">
    <citation type="journal article" date="2016" name="Nat. Commun.">
        <title>Thousands of microbial genomes shed light on interconnected biogeochemical processes in an aquifer system.</title>
        <authorList>
            <person name="Anantharaman K."/>
            <person name="Brown C.T."/>
            <person name="Hug L.A."/>
            <person name="Sharon I."/>
            <person name="Castelle C.J."/>
            <person name="Probst A.J."/>
            <person name="Thomas B.C."/>
            <person name="Singh A."/>
            <person name="Wilkins M.J."/>
            <person name="Karaoz U."/>
            <person name="Brodie E.L."/>
            <person name="Williams K.H."/>
            <person name="Hubbard S.S."/>
            <person name="Banfield J.F."/>
        </authorList>
    </citation>
    <scope>NUCLEOTIDE SEQUENCE [LARGE SCALE GENOMIC DNA]</scope>
</reference>
<evidence type="ECO:0000256" key="1">
    <source>
        <dbReference type="ARBA" id="ARBA00010587"/>
    </source>
</evidence>
<dbReference type="NCBIfam" id="TIGR02481">
    <property type="entry name" value="hemeryth_dom"/>
    <property type="match status" value="1"/>
</dbReference>
<evidence type="ECO:0000256" key="2">
    <source>
        <dbReference type="ARBA" id="ARBA00022723"/>
    </source>
</evidence>
<sequence>MSLVQWSDDLKTGVCGVDCQHKALIRMLSGLYSIAEKSQDREVVSEAASLLADFVVEHFQCEEKTMRDIVYPAYESHKKQHDEFACKVAEIVQHFDESGDNGSLTTSVQSYMVPWLIEHFTKTDKEMAGFIAGGPSGKAA</sequence>
<accession>A0A1F2UFG4</accession>
<dbReference type="PANTHER" id="PTHR37164:SF1">
    <property type="entry name" value="BACTERIOHEMERYTHRIN"/>
    <property type="match status" value="1"/>
</dbReference>
<keyword evidence="3" id="KW-0408">Iron</keyword>